<name>J3L9W1_ORYBR</name>
<organism evidence="1">
    <name type="scientific">Oryza brachyantha</name>
    <name type="common">malo sina</name>
    <dbReference type="NCBI Taxonomy" id="4533"/>
    <lineage>
        <taxon>Eukaryota</taxon>
        <taxon>Viridiplantae</taxon>
        <taxon>Streptophyta</taxon>
        <taxon>Embryophyta</taxon>
        <taxon>Tracheophyta</taxon>
        <taxon>Spermatophyta</taxon>
        <taxon>Magnoliopsida</taxon>
        <taxon>Liliopsida</taxon>
        <taxon>Poales</taxon>
        <taxon>Poaceae</taxon>
        <taxon>BOP clade</taxon>
        <taxon>Oryzoideae</taxon>
        <taxon>Oryzeae</taxon>
        <taxon>Oryzinae</taxon>
        <taxon>Oryza</taxon>
    </lineage>
</organism>
<accession>J3L9W1</accession>
<proteinExistence type="predicted"/>
<evidence type="ECO:0000313" key="1">
    <source>
        <dbReference type="EnsemblPlants" id="OB02G14280.1"/>
    </source>
</evidence>
<dbReference type="Proteomes" id="UP000006038">
    <property type="component" value="Unassembled WGS sequence"/>
</dbReference>
<dbReference type="HOGENOM" id="CLU_2240737_0_0_1"/>
<protein>
    <submittedName>
        <fullName evidence="1">Uncharacterized protein</fullName>
    </submittedName>
</protein>
<reference evidence="1" key="1">
    <citation type="submission" date="2013-04" db="UniProtKB">
        <authorList>
            <consortium name="EnsemblPlants"/>
        </authorList>
    </citation>
    <scope>IDENTIFICATION</scope>
</reference>
<keyword evidence="2" id="KW-1185">Reference proteome</keyword>
<sequence>MEGGGNGDHDARLAELLELGGGGGGAIAFFGSRTVRGAAFFIVLWAASWIILGAAPDPSVGVGLLLLGYIYEACWNNMPQEHVEIRRPCKCLYTRRTRPFEVEVN</sequence>
<dbReference type="Gramene" id="OB02G14280.1">
    <property type="protein sequence ID" value="OB02G14280.1"/>
    <property type="gene ID" value="OB02G14280"/>
</dbReference>
<evidence type="ECO:0000313" key="2">
    <source>
        <dbReference type="Proteomes" id="UP000006038"/>
    </source>
</evidence>
<dbReference type="AlphaFoldDB" id="J3L9W1"/>
<dbReference type="EnsemblPlants" id="OB02G14280.1">
    <property type="protein sequence ID" value="OB02G14280.1"/>
    <property type="gene ID" value="OB02G14280"/>
</dbReference>